<feature type="transmembrane region" description="Helical" evidence="1">
    <location>
        <begin position="302"/>
        <end position="322"/>
    </location>
</feature>
<feature type="transmembrane region" description="Helical" evidence="1">
    <location>
        <begin position="95"/>
        <end position="114"/>
    </location>
</feature>
<evidence type="ECO:0000256" key="1">
    <source>
        <dbReference type="SAM" id="Phobius"/>
    </source>
</evidence>
<feature type="transmembrane region" description="Helical" evidence="1">
    <location>
        <begin position="371"/>
        <end position="391"/>
    </location>
</feature>
<protein>
    <submittedName>
        <fullName evidence="2">Uncharacterized protein</fullName>
    </submittedName>
</protein>
<accession>A0A926DHX9</accession>
<reference evidence="2" key="1">
    <citation type="submission" date="2020-08" db="EMBL/GenBank/DDBJ databases">
        <title>Genome public.</title>
        <authorList>
            <person name="Liu C."/>
            <person name="Sun Q."/>
        </authorList>
    </citation>
    <scope>NUCLEOTIDE SEQUENCE</scope>
    <source>
        <strain evidence="2">NSJ-63</strain>
    </source>
</reference>
<evidence type="ECO:0000313" key="2">
    <source>
        <dbReference type="EMBL" id="MBC8538516.1"/>
    </source>
</evidence>
<feature type="transmembrane region" description="Helical" evidence="1">
    <location>
        <begin position="442"/>
        <end position="461"/>
    </location>
</feature>
<feature type="transmembrane region" description="Helical" evidence="1">
    <location>
        <begin position="6"/>
        <end position="25"/>
    </location>
</feature>
<dbReference type="AlphaFoldDB" id="A0A926DHX9"/>
<name>A0A926DHX9_9FIRM</name>
<dbReference type="RefSeq" id="WP_249280267.1">
    <property type="nucleotide sequence ID" value="NZ_JACRSS010000002.1"/>
</dbReference>
<evidence type="ECO:0000313" key="3">
    <source>
        <dbReference type="Proteomes" id="UP000617951"/>
    </source>
</evidence>
<feature type="transmembrane region" description="Helical" evidence="1">
    <location>
        <begin position="481"/>
        <end position="503"/>
    </location>
</feature>
<feature type="transmembrane region" description="Helical" evidence="1">
    <location>
        <begin position="55"/>
        <end position="74"/>
    </location>
</feature>
<keyword evidence="1" id="KW-0472">Membrane</keyword>
<feature type="transmembrane region" description="Helical" evidence="1">
    <location>
        <begin position="403"/>
        <end position="427"/>
    </location>
</feature>
<feature type="transmembrane region" description="Helical" evidence="1">
    <location>
        <begin position="265"/>
        <end position="281"/>
    </location>
</feature>
<feature type="transmembrane region" description="Helical" evidence="1">
    <location>
        <begin position="197"/>
        <end position="214"/>
    </location>
</feature>
<sequence length="648" mass="74222">MLNFLWMLLAFAVLTGIAMVFYTHGRYSSVEGLLLAMGTVILVLLAAGAAQAFPIGFIVLLVLGGYGLLSFLLGKKQPLLSRRSFRRRDFFSPGYVLILAGFLYAVIAFAGNFLRHWDEFHQWGLAVRYMLETGKLPIYNDFLGGPHNPAGTGLFHLFFQLFSGLNIGNMHASSFLLVWGGMMLPTFRLTWKDWKRALLYAVIVYFSYFVLYYYPYTNLYTDMPLGAWAGGLCAWWCLRRDRRHALLLPGIVLFLLPLIKWQVGALFSFACLFFMAIILLIQENRPWKEHFTRASLKRHAKAGHITAFILFFLISLLGMYIWTLLIRLVAENPYTAGAITPIQPVAEPDRIPRTILACLRSFAISKLSREATIPMSISLFLALVSLVGWFLHKNMREEKFRRLYRWVLTWVMIGFGVYFLCIVYSYVTTFPYDESVRAASMFRYYSIYAAFTLPIFLMPYVRPREEILPAETQEDVKKGKWIKRTALAMLVFLLCNLNGSFIYCASHLNNDQILDYNHIERIAEASPEILDIVQGEKVYMIRQGDTNKPLSIALYYFQHQVNQRGSTPWQFNEKGCQMGNQQYSSPTIYDLPAYLLQGGYGYVWIYSTDAYLNENLPKAVVCDSIVDGGLYRVTPEGDGVRLTLVGQF</sequence>
<feature type="transmembrane region" description="Helical" evidence="1">
    <location>
        <begin position="32"/>
        <end position="49"/>
    </location>
</feature>
<dbReference type="Proteomes" id="UP000617951">
    <property type="component" value="Unassembled WGS sequence"/>
</dbReference>
<keyword evidence="1" id="KW-1133">Transmembrane helix</keyword>
<keyword evidence="1" id="KW-0812">Transmembrane</keyword>
<feature type="transmembrane region" description="Helical" evidence="1">
    <location>
        <begin position="157"/>
        <end position="185"/>
    </location>
</feature>
<proteinExistence type="predicted"/>
<dbReference type="EMBL" id="JACRSS010000002">
    <property type="protein sequence ID" value="MBC8538516.1"/>
    <property type="molecule type" value="Genomic_DNA"/>
</dbReference>
<gene>
    <name evidence="2" type="ORF">H8693_06175</name>
</gene>
<organism evidence="2 3">
    <name type="scientific">Guopingia tenuis</name>
    <dbReference type="NCBI Taxonomy" id="2763656"/>
    <lineage>
        <taxon>Bacteria</taxon>
        <taxon>Bacillati</taxon>
        <taxon>Bacillota</taxon>
        <taxon>Clostridia</taxon>
        <taxon>Christensenellales</taxon>
        <taxon>Christensenellaceae</taxon>
        <taxon>Guopingia</taxon>
    </lineage>
</organism>
<keyword evidence="3" id="KW-1185">Reference proteome</keyword>
<comment type="caution">
    <text evidence="2">The sequence shown here is derived from an EMBL/GenBank/DDBJ whole genome shotgun (WGS) entry which is preliminary data.</text>
</comment>